<dbReference type="RefSeq" id="WP_095085348.1">
    <property type="nucleotide sequence ID" value="NZ_BMDM01000015.1"/>
</dbReference>
<dbReference type="Pfam" id="PF16993">
    <property type="entry name" value="Asp1"/>
    <property type="match status" value="1"/>
</dbReference>
<gene>
    <name evidence="1" type="primary">asp1</name>
    <name evidence="1" type="ORF">SAMEA4384403_00134</name>
</gene>
<dbReference type="NCBIfam" id="TIGR03713">
    <property type="entry name" value="acc_sec_asp1"/>
    <property type="match status" value="1"/>
</dbReference>
<sequence>MKHFIPAWYSDSSWWKDKAVPFYNKKLMTEFDDMISLMNMHVENNIEITFIVLNYIPDLRTFLHRHNLFEVSYTSLFDEIQGFHHSTPKAIDYRDLDWPENTEFVFTPYLIKCITSTLSYSNIYFNQDGYIVWIEDFENDTKKRRYLFDDRGWLSAMRTFDDKGNELEQHYMTIDGDCILIENIRDGSISVNDKYKHRFNKEKYDNMSEFVEEQLSKYVRYQFNNGDIVIAASDIRHNKIISNQVRNENLCFTIFTGRNKNLSEKELEFIRKGKYWLVDSQVNEYALMNYRNHHALNNQMMMITPYDTQVLPNRSSQTYETYIGLWIDGLTDTDIHQVLQIMIQYLKNNEGYRLILLTREDLMNVSIWIKEEIIAINSKFNDFDSESDGVQLFIEEDHVDIELIKIKHVPYEIDLIETISILRVMIDLNIEPDLYLQICSISAGIPQINISKTDYVKNRVNGYIITSKEEILSALDYFLLHLKNWNYSFAYSIKLVDEYSSFNIVQKLNRLIEGDVLNDK</sequence>
<dbReference type="AlphaFoldDB" id="A0A239Y9A4"/>
<dbReference type="Proteomes" id="UP000242084">
    <property type="component" value="Chromosome 1"/>
</dbReference>
<dbReference type="EMBL" id="LT906462">
    <property type="protein sequence ID" value="SNV54956.1"/>
    <property type="molecule type" value="Genomic_DNA"/>
</dbReference>
<evidence type="ECO:0000313" key="2">
    <source>
        <dbReference type="Proteomes" id="UP000242084"/>
    </source>
</evidence>
<keyword evidence="2" id="KW-1185">Reference proteome</keyword>
<dbReference type="KEGG" id="sste:SAMEA4384403_0134"/>
<proteinExistence type="predicted"/>
<dbReference type="GO" id="GO:0015031">
    <property type="term" value="P:protein transport"/>
    <property type="evidence" value="ECO:0007669"/>
    <property type="project" value="InterPro"/>
</dbReference>
<organism evidence="1 2">
    <name type="scientific">Mammaliicoccus stepanovicii</name>
    <dbReference type="NCBI Taxonomy" id="643214"/>
    <lineage>
        <taxon>Bacteria</taxon>
        <taxon>Bacillati</taxon>
        <taxon>Bacillota</taxon>
        <taxon>Bacilli</taxon>
        <taxon>Bacillales</taxon>
        <taxon>Staphylococcaceae</taxon>
        <taxon>Mammaliicoccus</taxon>
    </lineage>
</organism>
<protein>
    <submittedName>
        <fullName evidence="1">Accessory secretory protein Asp1</fullName>
    </submittedName>
</protein>
<accession>A0A239Y9A4</accession>
<dbReference type="OrthoDB" id="9767875at2"/>
<evidence type="ECO:0000313" key="1">
    <source>
        <dbReference type="EMBL" id="SNV54956.1"/>
    </source>
</evidence>
<dbReference type="InterPro" id="IPR022372">
    <property type="entry name" value="Accessory_SS_Asp1"/>
</dbReference>
<reference evidence="1 2" key="1">
    <citation type="submission" date="2017-06" db="EMBL/GenBank/DDBJ databases">
        <authorList>
            <consortium name="Pathogen Informatics"/>
        </authorList>
    </citation>
    <scope>NUCLEOTIDE SEQUENCE [LARGE SCALE GENOMIC DNA]</scope>
    <source>
        <strain evidence="1 2">NCTC13839</strain>
    </source>
</reference>
<name>A0A239Y9A4_9STAP</name>